<evidence type="ECO:0000313" key="7">
    <source>
        <dbReference type="Proteomes" id="UP000278609"/>
    </source>
</evidence>
<evidence type="ECO:0000256" key="1">
    <source>
        <dbReference type="ARBA" id="ARBA00004167"/>
    </source>
</evidence>
<dbReference type="Proteomes" id="UP000278609">
    <property type="component" value="Unassembled WGS sequence"/>
</dbReference>
<dbReference type="OrthoDB" id="7057889at2"/>
<dbReference type="PANTHER" id="PTHR30386:SF26">
    <property type="entry name" value="TRANSPORT PROTEIN COMB"/>
    <property type="match status" value="1"/>
</dbReference>
<evidence type="ECO:0000256" key="5">
    <source>
        <dbReference type="SAM" id="Phobius"/>
    </source>
</evidence>
<reference evidence="6 7" key="1">
    <citation type="submission" date="2018-11" db="EMBL/GenBank/DDBJ databases">
        <title>Genomes From Bacteria Associated with the Canine Oral Cavity: a Test Case for Automated Genome-Based Taxonomic Assignment.</title>
        <authorList>
            <person name="Coil D.A."/>
            <person name="Jospin G."/>
            <person name="Darling A.E."/>
            <person name="Wallis C."/>
            <person name="Davis I.J."/>
            <person name="Harris S."/>
            <person name="Eisen J.A."/>
            <person name="Holcombe L.J."/>
            <person name="O'Flynn C."/>
        </authorList>
    </citation>
    <scope>NUCLEOTIDE SEQUENCE [LARGE SCALE GENOMIC DNA]</scope>
    <source>
        <strain evidence="6 7">OH2617_COT-023</strain>
    </source>
</reference>
<organism evidence="6 7">
    <name type="scientific">Tannerella forsythia</name>
    <name type="common">Bacteroides forsythus</name>
    <dbReference type="NCBI Taxonomy" id="28112"/>
    <lineage>
        <taxon>Bacteria</taxon>
        <taxon>Pseudomonadati</taxon>
        <taxon>Bacteroidota</taxon>
        <taxon>Bacteroidia</taxon>
        <taxon>Bacteroidales</taxon>
        <taxon>Tannerellaceae</taxon>
        <taxon>Tannerella</taxon>
    </lineage>
</organism>
<protein>
    <submittedName>
        <fullName evidence="6">HlyD family efflux transporter periplasmic adaptor subunit</fullName>
    </submittedName>
</protein>
<dbReference type="AlphaFoldDB" id="A0A3P1XYR5"/>
<keyword evidence="4 5" id="KW-0472">Membrane</keyword>
<evidence type="ECO:0000313" key="6">
    <source>
        <dbReference type="EMBL" id="RRD63116.1"/>
    </source>
</evidence>
<evidence type="ECO:0000256" key="3">
    <source>
        <dbReference type="ARBA" id="ARBA00022989"/>
    </source>
</evidence>
<keyword evidence="3 5" id="KW-1133">Transmembrane helix</keyword>
<proteinExistence type="predicted"/>
<accession>A0A3P1XYR5</accession>
<dbReference type="PRINTS" id="PR01490">
    <property type="entry name" value="RTXTOXIND"/>
</dbReference>
<evidence type="ECO:0000256" key="2">
    <source>
        <dbReference type="ARBA" id="ARBA00022692"/>
    </source>
</evidence>
<dbReference type="Gene3D" id="2.40.50.100">
    <property type="match status" value="1"/>
</dbReference>
<comment type="caution">
    <text evidence="6">The sequence shown here is derived from an EMBL/GenBank/DDBJ whole genome shotgun (WGS) entry which is preliminary data.</text>
</comment>
<feature type="transmembrane region" description="Helical" evidence="5">
    <location>
        <begin position="21"/>
        <end position="44"/>
    </location>
</feature>
<dbReference type="RefSeq" id="WP_124750260.1">
    <property type="nucleotide sequence ID" value="NZ_RQYS01000001.1"/>
</dbReference>
<evidence type="ECO:0000256" key="4">
    <source>
        <dbReference type="ARBA" id="ARBA00023136"/>
    </source>
</evidence>
<comment type="subcellular location">
    <subcellularLocation>
        <location evidence="1">Membrane</location>
        <topology evidence="1">Single-pass membrane protein</topology>
    </subcellularLocation>
</comment>
<sequence length="441" mass="50457">MPDAQLRQTYYDKVYNYRPGWIVRWGLLVIFFIMILVFIGAWFIKYPDVINAVAEVTTVNPPVHVTARVSGKITKLWVKDREPVRKGDFLAMLETTVSWDDIVVVKQYLHQIEECLNKGEPLQGKLFRTNLKLGELQQAYNLLITSCNEYVNYGVFSYTQREIASSEKLLAAKYTYWGKQNEQKEVYHEIYSLAESEHSRDRNLYESDVISTSDMERSSMGLLEKKATLKDLDLSVAGTVSDIRQMEYNIDVLRTKDQEKHELLIVNIRKALSELSSLIDIWQQNYVISSPESGNVAFTNYWSENQVVNAGEIIVSIVPAETMQTIVRIQLPMQSSGKVKAGQRVNVKLENYPYSQFGFLQGKIESISAVPNKDDLYTASVTLNKGLVTSYNKKLEMGQYLKGTAEVLTDDYSLLLRLFDPLKAFMDERIRIKEEAGNGNP</sequence>
<name>A0A3P1XYR5_TANFO</name>
<keyword evidence="2 5" id="KW-0812">Transmembrane</keyword>
<gene>
    <name evidence="6" type="ORF">EII40_00175</name>
</gene>
<dbReference type="EMBL" id="RQYS01000001">
    <property type="protein sequence ID" value="RRD63116.1"/>
    <property type="molecule type" value="Genomic_DNA"/>
</dbReference>
<dbReference type="InterPro" id="IPR050739">
    <property type="entry name" value="MFP"/>
</dbReference>
<dbReference type="GO" id="GO:0016020">
    <property type="term" value="C:membrane"/>
    <property type="evidence" value="ECO:0007669"/>
    <property type="project" value="UniProtKB-SubCell"/>
</dbReference>
<dbReference type="PANTHER" id="PTHR30386">
    <property type="entry name" value="MEMBRANE FUSION SUBUNIT OF EMRAB-TOLC MULTIDRUG EFFLUX PUMP"/>
    <property type="match status" value="1"/>
</dbReference>
<dbReference type="Gene3D" id="2.40.30.170">
    <property type="match status" value="1"/>
</dbReference>